<proteinExistence type="predicted"/>
<comment type="caution">
    <text evidence="2">The sequence shown here is derived from an EMBL/GenBank/DDBJ whole genome shotgun (WGS) entry which is preliminary data.</text>
</comment>
<dbReference type="Pfam" id="PF00596">
    <property type="entry name" value="Aldolase_II"/>
    <property type="match status" value="1"/>
</dbReference>
<dbReference type="Proteomes" id="UP001501337">
    <property type="component" value="Unassembled WGS sequence"/>
</dbReference>
<accession>A0ABP7P0Q9</accession>
<sequence length="350" mass="38523">MEQFVWASRYLGSRFDLVQAGGGNTSVKSEATLVVKASGLSIGDISHDTGYATLSLEVLRQKLFALLASNWRGKTKQELEAIGKDLLEEASRGEGRPSIETFLHAVFKKYTLHTHPVAVNSFVGSESGFQRLKELYPSAYFADYATPGVELLLTMGEVVRKTETTEGPVVVFLKNHGLLVSSNNASEAVALTDSISSDLASLAGLSFAEFRKAGDLFSLLYQHFGILDPTCAVMDPQLNEAILAHAARPLVHFCPDVFIYMGYAVFPLDQGVDGLIEYQRTFGALPSIFVSDGLTLIRAKSYKKLKETEDMLRFYVMVNSAQLQHQVSGLDRDEIAYLGNWDAEKFRQGV</sequence>
<organism evidence="2 3">
    <name type="scientific">Allohahella marinimesophila</name>
    <dbReference type="NCBI Taxonomy" id="1054972"/>
    <lineage>
        <taxon>Bacteria</taxon>
        <taxon>Pseudomonadati</taxon>
        <taxon>Pseudomonadota</taxon>
        <taxon>Gammaproteobacteria</taxon>
        <taxon>Oceanospirillales</taxon>
        <taxon>Hahellaceae</taxon>
        <taxon>Allohahella</taxon>
    </lineage>
</organism>
<gene>
    <name evidence="2" type="ORF">GCM10022278_15340</name>
</gene>
<feature type="domain" description="Class II aldolase/adducin N-terminal" evidence="1">
    <location>
        <begin position="3"/>
        <end position="203"/>
    </location>
</feature>
<dbReference type="Gene3D" id="3.40.225.10">
    <property type="entry name" value="Class II aldolase/adducin N-terminal domain"/>
    <property type="match status" value="1"/>
</dbReference>
<evidence type="ECO:0000259" key="1">
    <source>
        <dbReference type="SMART" id="SM01007"/>
    </source>
</evidence>
<keyword evidence="3" id="KW-1185">Reference proteome</keyword>
<dbReference type="SUPFAM" id="SSF53639">
    <property type="entry name" value="AraD/HMP-PK domain-like"/>
    <property type="match status" value="1"/>
</dbReference>
<reference evidence="3" key="1">
    <citation type="journal article" date="2019" name="Int. J. Syst. Evol. Microbiol.">
        <title>The Global Catalogue of Microorganisms (GCM) 10K type strain sequencing project: providing services to taxonomists for standard genome sequencing and annotation.</title>
        <authorList>
            <consortium name="The Broad Institute Genomics Platform"/>
            <consortium name="The Broad Institute Genome Sequencing Center for Infectious Disease"/>
            <person name="Wu L."/>
            <person name="Ma J."/>
        </authorList>
    </citation>
    <scope>NUCLEOTIDE SEQUENCE [LARGE SCALE GENOMIC DNA]</scope>
    <source>
        <strain evidence="3">JCM 17555</strain>
    </source>
</reference>
<dbReference type="SMART" id="SM01007">
    <property type="entry name" value="Aldolase_II"/>
    <property type="match status" value="1"/>
</dbReference>
<dbReference type="RefSeq" id="WP_344804964.1">
    <property type="nucleotide sequence ID" value="NZ_BAABBO010000007.1"/>
</dbReference>
<evidence type="ECO:0000313" key="3">
    <source>
        <dbReference type="Proteomes" id="UP001501337"/>
    </source>
</evidence>
<protein>
    <recommendedName>
        <fullName evidence="1">Class II aldolase/adducin N-terminal domain-containing protein</fullName>
    </recommendedName>
</protein>
<evidence type="ECO:0000313" key="2">
    <source>
        <dbReference type="EMBL" id="GAA3957764.1"/>
    </source>
</evidence>
<name>A0ABP7P0Q9_9GAMM</name>
<dbReference type="EMBL" id="BAABBO010000007">
    <property type="protein sequence ID" value="GAA3957764.1"/>
    <property type="molecule type" value="Genomic_DNA"/>
</dbReference>
<dbReference type="InterPro" id="IPR036409">
    <property type="entry name" value="Aldolase_II/adducin_N_sf"/>
</dbReference>
<dbReference type="InterPro" id="IPR001303">
    <property type="entry name" value="Aldolase_II/adducin_N"/>
</dbReference>